<keyword evidence="9" id="KW-1185">Reference proteome</keyword>
<dbReference type="PANTHER" id="PTHR30329:SF21">
    <property type="entry name" value="LIPOPROTEIN YIAD-RELATED"/>
    <property type="match status" value="1"/>
</dbReference>
<dbReference type="CDD" id="cd07185">
    <property type="entry name" value="OmpA_C-like"/>
    <property type="match status" value="1"/>
</dbReference>
<evidence type="ECO:0000313" key="8">
    <source>
        <dbReference type="EMBL" id="KGN91940.1"/>
    </source>
</evidence>
<dbReference type="Pfam" id="PF00691">
    <property type="entry name" value="OmpA"/>
    <property type="match status" value="1"/>
</dbReference>
<dbReference type="Pfam" id="PF13488">
    <property type="entry name" value="Gly-zipper_Omp"/>
    <property type="match status" value="1"/>
</dbReference>
<reference evidence="8 9" key="1">
    <citation type="submission" date="2014-08" db="EMBL/GenBank/DDBJ databases">
        <title>Porphyromonas canoris strain:OH2762 Genome sequencing.</title>
        <authorList>
            <person name="Wallis C."/>
            <person name="Deusch O."/>
            <person name="O'Flynn C."/>
            <person name="Davis I."/>
            <person name="Jospin G."/>
            <person name="Darling A.E."/>
            <person name="Coil D.A."/>
            <person name="Alexiev A."/>
            <person name="Horsfall A."/>
            <person name="Kirkwood N."/>
            <person name="Harris S."/>
            <person name="Eisen J.A."/>
        </authorList>
    </citation>
    <scope>NUCLEOTIDE SEQUENCE [LARGE SCALE GENOMIC DNA]</scope>
    <source>
        <strain evidence="9">COT-108 OH2762</strain>
    </source>
</reference>
<keyword evidence="5" id="KW-0812">Transmembrane</keyword>
<comment type="caution">
    <text evidence="8">The sequence shown here is derived from an EMBL/GenBank/DDBJ whole genome shotgun (WGS) entry which is preliminary data.</text>
</comment>
<keyword evidence="5" id="KW-1133">Transmembrane helix</keyword>
<dbReference type="EMBL" id="JQZV01000013">
    <property type="protein sequence ID" value="KGN91940.1"/>
    <property type="molecule type" value="Genomic_DNA"/>
</dbReference>
<evidence type="ECO:0000259" key="7">
    <source>
        <dbReference type="PROSITE" id="PS51123"/>
    </source>
</evidence>
<dbReference type="InterPro" id="IPR050330">
    <property type="entry name" value="Bact_OuterMem_StrucFunc"/>
</dbReference>
<feature type="transmembrane region" description="Helical" evidence="5">
    <location>
        <begin position="48"/>
        <end position="70"/>
    </location>
</feature>
<evidence type="ECO:0000313" key="9">
    <source>
        <dbReference type="Proteomes" id="UP000030101"/>
    </source>
</evidence>
<evidence type="ECO:0000256" key="3">
    <source>
        <dbReference type="ARBA" id="ARBA00023237"/>
    </source>
</evidence>
<protein>
    <submittedName>
        <fullName evidence="8">Membrane protein</fullName>
    </submittedName>
</protein>
<dbReference type="PROSITE" id="PS51123">
    <property type="entry name" value="OMPA_2"/>
    <property type="match status" value="1"/>
</dbReference>
<name>A0ABR4XLU2_9PORP</name>
<gene>
    <name evidence="8" type="ORF">HQ43_07720</name>
</gene>
<feature type="signal peptide" evidence="6">
    <location>
        <begin position="1"/>
        <end position="24"/>
    </location>
</feature>
<dbReference type="SUPFAM" id="SSF103088">
    <property type="entry name" value="OmpA-like"/>
    <property type="match status" value="1"/>
</dbReference>
<comment type="subcellular location">
    <subcellularLocation>
        <location evidence="1">Cell outer membrane</location>
    </subcellularLocation>
</comment>
<keyword evidence="6" id="KW-0732">Signal</keyword>
<dbReference type="RefSeq" id="WP_036791665.1">
    <property type="nucleotide sequence ID" value="NZ_JQZV01000013.1"/>
</dbReference>
<organism evidence="8 9">
    <name type="scientific">Porphyromonas canoris</name>
    <dbReference type="NCBI Taxonomy" id="36875"/>
    <lineage>
        <taxon>Bacteria</taxon>
        <taxon>Pseudomonadati</taxon>
        <taxon>Bacteroidota</taxon>
        <taxon>Bacteroidia</taxon>
        <taxon>Bacteroidales</taxon>
        <taxon>Porphyromonadaceae</taxon>
        <taxon>Porphyromonas</taxon>
    </lineage>
</organism>
<dbReference type="PRINTS" id="PR01023">
    <property type="entry name" value="NAFLGMOTY"/>
</dbReference>
<evidence type="ECO:0000256" key="4">
    <source>
        <dbReference type="PROSITE-ProRule" id="PRU00473"/>
    </source>
</evidence>
<dbReference type="Gene3D" id="3.30.1330.60">
    <property type="entry name" value="OmpA-like domain"/>
    <property type="match status" value="1"/>
</dbReference>
<evidence type="ECO:0000256" key="1">
    <source>
        <dbReference type="ARBA" id="ARBA00004442"/>
    </source>
</evidence>
<dbReference type="InterPro" id="IPR006665">
    <property type="entry name" value="OmpA-like"/>
</dbReference>
<sequence length="224" mass="23134">MKNLKSIVGVSCLATALMFSGCGANNMVKGTSIGSGAGAAVGAGIGKVAGNTGVGAIIGAVVGGVAGGLIGKQMDKQKKELEQVIPEAKVETVNNGEAIRVTFDSGILFPTNSSTLNAASKTALARFAANMKEHPDTDIRIVGHTDNTGRAEYNQKLSEKRALSVFNFLVSQGIASGRINSYGVGLTQPIADNSTVEGRAQNRRVEVFILPNAKMIEEAKSGKL</sequence>
<dbReference type="PANTHER" id="PTHR30329">
    <property type="entry name" value="STATOR ELEMENT OF FLAGELLAR MOTOR COMPLEX"/>
    <property type="match status" value="1"/>
</dbReference>
<evidence type="ECO:0000256" key="5">
    <source>
        <dbReference type="SAM" id="Phobius"/>
    </source>
</evidence>
<dbReference type="PRINTS" id="PR01021">
    <property type="entry name" value="OMPADOMAIN"/>
</dbReference>
<evidence type="ECO:0000256" key="6">
    <source>
        <dbReference type="SAM" id="SignalP"/>
    </source>
</evidence>
<proteinExistence type="predicted"/>
<feature type="domain" description="OmpA-like" evidence="7">
    <location>
        <begin position="96"/>
        <end position="213"/>
    </location>
</feature>
<keyword evidence="2 4" id="KW-0472">Membrane</keyword>
<dbReference type="InterPro" id="IPR006664">
    <property type="entry name" value="OMP_bac"/>
</dbReference>
<feature type="chain" id="PRO_5047523204" evidence="6">
    <location>
        <begin position="25"/>
        <end position="224"/>
    </location>
</feature>
<dbReference type="InterPro" id="IPR036737">
    <property type="entry name" value="OmpA-like_sf"/>
</dbReference>
<keyword evidence="3" id="KW-0998">Cell outer membrane</keyword>
<dbReference type="Proteomes" id="UP000030101">
    <property type="component" value="Unassembled WGS sequence"/>
</dbReference>
<dbReference type="PROSITE" id="PS51257">
    <property type="entry name" value="PROKAR_LIPOPROTEIN"/>
    <property type="match status" value="1"/>
</dbReference>
<evidence type="ECO:0000256" key="2">
    <source>
        <dbReference type="ARBA" id="ARBA00023136"/>
    </source>
</evidence>
<accession>A0ABR4XLU2</accession>
<dbReference type="InterPro" id="IPR039567">
    <property type="entry name" value="Gly-zipper"/>
</dbReference>